<name>A0AAN6TSQ9_9PEZI</name>
<reference evidence="1" key="2">
    <citation type="submission" date="2023-05" db="EMBL/GenBank/DDBJ databases">
        <authorList>
            <consortium name="Lawrence Berkeley National Laboratory"/>
            <person name="Steindorff A."/>
            <person name="Hensen N."/>
            <person name="Bonometti L."/>
            <person name="Westerberg I."/>
            <person name="Brannstrom I.O."/>
            <person name="Guillou S."/>
            <person name="Cros-Aarteil S."/>
            <person name="Calhoun S."/>
            <person name="Haridas S."/>
            <person name="Kuo A."/>
            <person name="Mondo S."/>
            <person name="Pangilinan J."/>
            <person name="Riley R."/>
            <person name="Labutti K."/>
            <person name="Andreopoulos B."/>
            <person name="Lipzen A."/>
            <person name="Chen C."/>
            <person name="Yanf M."/>
            <person name="Daum C."/>
            <person name="Ng V."/>
            <person name="Clum A."/>
            <person name="Ohm R."/>
            <person name="Martin F."/>
            <person name="Silar P."/>
            <person name="Natvig D."/>
            <person name="Lalanne C."/>
            <person name="Gautier V."/>
            <person name="Ament-Velasquez S.L."/>
            <person name="Kruys A."/>
            <person name="Hutchinson M.I."/>
            <person name="Powell A.J."/>
            <person name="Barry K."/>
            <person name="Miller A.N."/>
            <person name="Grigoriev I.V."/>
            <person name="Debuchy R."/>
            <person name="Gladieux P."/>
            <person name="Thoren M.H."/>
            <person name="Johannesson H."/>
        </authorList>
    </citation>
    <scope>NUCLEOTIDE SEQUENCE</scope>
    <source>
        <strain evidence="1">CBS 731.68</strain>
    </source>
</reference>
<dbReference type="AlphaFoldDB" id="A0AAN6TSQ9"/>
<evidence type="ECO:0000313" key="1">
    <source>
        <dbReference type="EMBL" id="KAK4119774.1"/>
    </source>
</evidence>
<protein>
    <submittedName>
        <fullName evidence="1">Uncharacterized protein</fullName>
    </submittedName>
</protein>
<dbReference type="EMBL" id="MU853244">
    <property type="protein sequence ID" value="KAK4119774.1"/>
    <property type="molecule type" value="Genomic_DNA"/>
</dbReference>
<dbReference type="RefSeq" id="XP_062643547.1">
    <property type="nucleotide sequence ID" value="XM_062791476.1"/>
</dbReference>
<dbReference type="Proteomes" id="UP001302602">
    <property type="component" value="Unassembled WGS sequence"/>
</dbReference>
<reference evidence="1" key="1">
    <citation type="journal article" date="2023" name="Mol. Phylogenet. Evol.">
        <title>Genome-scale phylogeny and comparative genomics of the fungal order Sordariales.</title>
        <authorList>
            <person name="Hensen N."/>
            <person name="Bonometti L."/>
            <person name="Westerberg I."/>
            <person name="Brannstrom I.O."/>
            <person name="Guillou S."/>
            <person name="Cros-Aarteil S."/>
            <person name="Calhoun S."/>
            <person name="Haridas S."/>
            <person name="Kuo A."/>
            <person name="Mondo S."/>
            <person name="Pangilinan J."/>
            <person name="Riley R."/>
            <person name="LaButti K."/>
            <person name="Andreopoulos B."/>
            <person name="Lipzen A."/>
            <person name="Chen C."/>
            <person name="Yan M."/>
            <person name="Daum C."/>
            <person name="Ng V."/>
            <person name="Clum A."/>
            <person name="Steindorff A."/>
            <person name="Ohm R.A."/>
            <person name="Martin F."/>
            <person name="Silar P."/>
            <person name="Natvig D.O."/>
            <person name="Lalanne C."/>
            <person name="Gautier V."/>
            <person name="Ament-Velasquez S.L."/>
            <person name="Kruys A."/>
            <person name="Hutchinson M.I."/>
            <person name="Powell A.J."/>
            <person name="Barry K."/>
            <person name="Miller A.N."/>
            <person name="Grigoriev I.V."/>
            <person name="Debuchy R."/>
            <person name="Gladieux P."/>
            <person name="Hiltunen Thoren M."/>
            <person name="Johannesson H."/>
        </authorList>
    </citation>
    <scope>NUCLEOTIDE SEQUENCE</scope>
    <source>
        <strain evidence="1">CBS 731.68</strain>
    </source>
</reference>
<sequence>MAAGGGSDDEHAKYILEQTVVDLKAGQDNPSIMRYSIWPEPDRKFVLIDVTLVVGGTEKPLTSTPSGFRETVCGAKADNGILELTVVATIKTLWAVVEEQTKALAPCRPLQTPDTQAAEAWALLERDYATRVPGRSSRQSQIALALYAVPWLIEAVRPKQKRSRRLLENLSPVAVMPKEERKSHLRGFEARYALRQVQEGLLSVERE</sequence>
<keyword evidence="2" id="KW-1185">Reference proteome</keyword>
<gene>
    <name evidence="1" type="ORF">N657DRAFT_636982</name>
</gene>
<evidence type="ECO:0000313" key="2">
    <source>
        <dbReference type="Proteomes" id="UP001302602"/>
    </source>
</evidence>
<dbReference type="GeneID" id="87828245"/>
<accession>A0AAN6TSQ9</accession>
<comment type="caution">
    <text evidence="1">The sequence shown here is derived from an EMBL/GenBank/DDBJ whole genome shotgun (WGS) entry which is preliminary data.</text>
</comment>
<organism evidence="1 2">
    <name type="scientific">Parathielavia appendiculata</name>
    <dbReference type="NCBI Taxonomy" id="2587402"/>
    <lineage>
        <taxon>Eukaryota</taxon>
        <taxon>Fungi</taxon>
        <taxon>Dikarya</taxon>
        <taxon>Ascomycota</taxon>
        <taxon>Pezizomycotina</taxon>
        <taxon>Sordariomycetes</taxon>
        <taxon>Sordariomycetidae</taxon>
        <taxon>Sordariales</taxon>
        <taxon>Chaetomiaceae</taxon>
        <taxon>Parathielavia</taxon>
    </lineage>
</organism>
<proteinExistence type="predicted"/>